<evidence type="ECO:0000313" key="2">
    <source>
        <dbReference type="Proteomes" id="UP000240294"/>
    </source>
</evidence>
<evidence type="ECO:0000313" key="1">
    <source>
        <dbReference type="EMBL" id="AUO78661.1"/>
    </source>
</evidence>
<evidence type="ECO:0008006" key="3">
    <source>
        <dbReference type="Google" id="ProtNLM"/>
    </source>
</evidence>
<gene>
    <name evidence="1" type="ORF">vBKpnF48_36</name>
</gene>
<dbReference type="EMBL" id="MG746602">
    <property type="protein sequence ID" value="AUO78661.1"/>
    <property type="molecule type" value="Genomic_DNA"/>
</dbReference>
<protein>
    <recommendedName>
        <fullName evidence="3">RI lysis inhibition regulator</fullName>
    </recommendedName>
</protein>
<dbReference type="Pfam" id="PF24205">
    <property type="entry name" value="Antiholin"/>
    <property type="match status" value="1"/>
</dbReference>
<keyword evidence="2" id="KW-1185">Reference proteome</keyword>
<reference evidence="2" key="1">
    <citation type="submission" date="2018-01" db="EMBL/GenBank/DDBJ databases">
        <title>Direct submission.</title>
        <authorList>
            <person name="Ciacci N."/>
        </authorList>
    </citation>
    <scope>NUCLEOTIDE SEQUENCE [LARGE SCALE GENOMIC DNA]</scope>
</reference>
<proteinExistence type="predicted"/>
<dbReference type="InterPro" id="IPR034696">
    <property type="entry name" value="RI_T4"/>
</dbReference>
<sequence length="93" mass="10355">MAFKHSLCLAVGVCISLPVVATETEGFNQYVEGALKVYAQFQKPSKQESEQFYSFIKNKWSTVNCTSECSVTGINAGLQYASQMRIPLDHEVQ</sequence>
<organism evidence="1 2">
    <name type="scientific">Klebsiella phage vB_Kpn_F48</name>
    <dbReference type="NCBI Taxonomy" id="2070028"/>
    <lineage>
        <taxon>Viruses</taxon>
        <taxon>Duplodnaviria</taxon>
        <taxon>Heunggongvirae</taxon>
        <taxon>Uroviricota</taxon>
        <taxon>Caudoviricetes</taxon>
        <taxon>Marfavirus</taxon>
        <taxon>Marfavirus F48</taxon>
    </lineage>
</organism>
<dbReference type="Proteomes" id="UP000240294">
    <property type="component" value="Genome"/>
</dbReference>
<accession>A0A2I6UFA5</accession>
<name>A0A2I6UFA5_9CAUD</name>